<dbReference type="Proteomes" id="UP000217103">
    <property type="component" value="Unassembled WGS sequence"/>
</dbReference>
<protein>
    <recommendedName>
        <fullName evidence="4">DUF998 domain-containing protein</fullName>
    </recommendedName>
</protein>
<feature type="transmembrane region" description="Helical" evidence="1">
    <location>
        <begin position="148"/>
        <end position="168"/>
    </location>
</feature>
<proteinExistence type="predicted"/>
<accession>A0A1H1D4F3</accession>
<feature type="transmembrane region" description="Helical" evidence="1">
    <location>
        <begin position="117"/>
        <end position="136"/>
    </location>
</feature>
<name>A0A1H1D4F3_9ACTN</name>
<sequence length="235" mass="23998">MEVMIPRRRLYPLVAGGGILGAAVAAVIDLVAPAPRLDVLNLTLSEYAAAQGGGVMGVTMALLGGAALALVAGLRAVGAPVWGAPGRLMSLWGGGMLVAAAGTYVGGPHAAVVHRGASLVALVSLPAAAGLLVPGLSADDRWRPVARAVEWLALAGGFGLLALTYVALPGERVMIGLVERSLLGVEVALLAVLTVRLVWLTQPWVARVAASPIVAKMIDGRRSVMIFPVLSSRRS</sequence>
<dbReference type="AlphaFoldDB" id="A0A1H1D4F3"/>
<feature type="transmembrane region" description="Helical" evidence="1">
    <location>
        <begin position="54"/>
        <end position="76"/>
    </location>
</feature>
<evidence type="ECO:0000313" key="3">
    <source>
        <dbReference type="Proteomes" id="UP000217103"/>
    </source>
</evidence>
<dbReference type="InterPro" id="IPR009339">
    <property type="entry name" value="DUF998"/>
</dbReference>
<organism evidence="2 3">
    <name type="scientific">Thermostaphylospora chromogena</name>
    <dbReference type="NCBI Taxonomy" id="35622"/>
    <lineage>
        <taxon>Bacteria</taxon>
        <taxon>Bacillati</taxon>
        <taxon>Actinomycetota</taxon>
        <taxon>Actinomycetes</taxon>
        <taxon>Streptosporangiales</taxon>
        <taxon>Thermomonosporaceae</taxon>
        <taxon>Thermostaphylospora</taxon>
    </lineage>
</organism>
<keyword evidence="1" id="KW-1133">Transmembrane helix</keyword>
<gene>
    <name evidence="2" type="ORF">SAMN04489764_1789</name>
</gene>
<evidence type="ECO:0000313" key="2">
    <source>
        <dbReference type="EMBL" id="SDQ70706.1"/>
    </source>
</evidence>
<dbReference type="Pfam" id="PF06197">
    <property type="entry name" value="DUF998"/>
    <property type="match status" value="1"/>
</dbReference>
<evidence type="ECO:0000256" key="1">
    <source>
        <dbReference type="SAM" id="Phobius"/>
    </source>
</evidence>
<dbReference type="STRING" id="35622.SAMN04489764_1789"/>
<dbReference type="EMBL" id="FNKK01000002">
    <property type="protein sequence ID" value="SDQ70706.1"/>
    <property type="molecule type" value="Genomic_DNA"/>
</dbReference>
<feature type="transmembrane region" description="Helical" evidence="1">
    <location>
        <begin position="88"/>
        <end position="105"/>
    </location>
</feature>
<keyword evidence="3" id="KW-1185">Reference proteome</keyword>
<feature type="transmembrane region" description="Helical" evidence="1">
    <location>
        <begin position="180"/>
        <end position="199"/>
    </location>
</feature>
<evidence type="ECO:0008006" key="4">
    <source>
        <dbReference type="Google" id="ProtNLM"/>
    </source>
</evidence>
<keyword evidence="1" id="KW-0812">Transmembrane</keyword>
<keyword evidence="1" id="KW-0472">Membrane</keyword>
<reference evidence="2 3" key="1">
    <citation type="submission" date="2016-10" db="EMBL/GenBank/DDBJ databases">
        <authorList>
            <person name="de Groot N.N."/>
        </authorList>
    </citation>
    <scope>NUCLEOTIDE SEQUENCE [LARGE SCALE GENOMIC DNA]</scope>
    <source>
        <strain evidence="2 3">DSM 43794</strain>
    </source>
</reference>
<feature type="transmembrane region" description="Helical" evidence="1">
    <location>
        <begin position="12"/>
        <end position="34"/>
    </location>
</feature>